<keyword evidence="1" id="KW-0812">Transmembrane</keyword>
<name>A0A2P2IZ79_RHIMU</name>
<evidence type="ECO:0000256" key="1">
    <source>
        <dbReference type="SAM" id="Phobius"/>
    </source>
</evidence>
<dbReference type="EMBL" id="GGEC01006014">
    <property type="protein sequence ID" value="MBW86497.1"/>
    <property type="molecule type" value="Transcribed_RNA"/>
</dbReference>
<sequence length="39" mass="4377">MEIEYRIGVIMMQGSCLSLTLLLSVSDNIGSKWHFSLTC</sequence>
<keyword evidence="1" id="KW-1133">Transmembrane helix</keyword>
<dbReference type="AlphaFoldDB" id="A0A2P2IZ79"/>
<keyword evidence="1" id="KW-0472">Membrane</keyword>
<organism evidence="2">
    <name type="scientific">Rhizophora mucronata</name>
    <name type="common">Asiatic mangrove</name>
    <dbReference type="NCBI Taxonomy" id="61149"/>
    <lineage>
        <taxon>Eukaryota</taxon>
        <taxon>Viridiplantae</taxon>
        <taxon>Streptophyta</taxon>
        <taxon>Embryophyta</taxon>
        <taxon>Tracheophyta</taxon>
        <taxon>Spermatophyta</taxon>
        <taxon>Magnoliopsida</taxon>
        <taxon>eudicotyledons</taxon>
        <taxon>Gunneridae</taxon>
        <taxon>Pentapetalae</taxon>
        <taxon>rosids</taxon>
        <taxon>fabids</taxon>
        <taxon>Malpighiales</taxon>
        <taxon>Rhizophoraceae</taxon>
        <taxon>Rhizophora</taxon>
    </lineage>
</organism>
<evidence type="ECO:0000313" key="2">
    <source>
        <dbReference type="EMBL" id="MBW86497.1"/>
    </source>
</evidence>
<protein>
    <submittedName>
        <fullName evidence="2">Uncharacterized protein</fullName>
    </submittedName>
</protein>
<reference evidence="2" key="1">
    <citation type="submission" date="2018-02" db="EMBL/GenBank/DDBJ databases">
        <title>Rhizophora mucronata_Transcriptome.</title>
        <authorList>
            <person name="Meera S.P."/>
            <person name="Sreeshan A."/>
            <person name="Augustine A."/>
        </authorList>
    </citation>
    <scope>NUCLEOTIDE SEQUENCE</scope>
    <source>
        <tissue evidence="2">Leaf</tissue>
    </source>
</reference>
<feature type="transmembrane region" description="Helical" evidence="1">
    <location>
        <begin position="7"/>
        <end position="25"/>
    </location>
</feature>
<accession>A0A2P2IZ79</accession>
<proteinExistence type="predicted"/>